<dbReference type="PANTHER" id="PTHR10928:SF2">
    <property type="entry name" value="SUPPRESSOR OF FUSED HOMOLOG"/>
    <property type="match status" value="1"/>
</dbReference>
<feature type="domain" description="Suppressor of fused-like" evidence="1">
    <location>
        <begin position="7"/>
        <end position="169"/>
    </location>
</feature>
<dbReference type="PANTHER" id="PTHR10928">
    <property type="entry name" value="SUPPRESSOR OF FUSED"/>
    <property type="match status" value="1"/>
</dbReference>
<dbReference type="InterPro" id="IPR020941">
    <property type="entry name" value="SUFU-like_domain"/>
</dbReference>
<dbReference type="SUPFAM" id="SSF103359">
    <property type="entry name" value="Suppressor of Fused, N-terminal domain"/>
    <property type="match status" value="1"/>
</dbReference>
<name>A0ABY5I7L5_9FIRM</name>
<protein>
    <submittedName>
        <fullName evidence="2">Suppressor of fused domain protein</fullName>
    </submittedName>
</protein>
<gene>
    <name evidence="2" type="ORF">NMU03_08145</name>
</gene>
<evidence type="ECO:0000313" key="3">
    <source>
        <dbReference type="Proteomes" id="UP001060112"/>
    </source>
</evidence>
<keyword evidence="3" id="KW-1185">Reference proteome</keyword>
<reference evidence="2" key="1">
    <citation type="submission" date="2022-07" db="EMBL/GenBank/DDBJ databases">
        <title>Faecal culturing of patients with breast cancer.</title>
        <authorList>
            <person name="Teng N.M.Y."/>
            <person name="Kiu R."/>
            <person name="Evans R."/>
            <person name="Baker D.J."/>
            <person name="Zenner C."/>
            <person name="Robinson S.D."/>
            <person name="Hall L.J."/>
        </authorList>
    </citation>
    <scope>NUCLEOTIDE SEQUENCE</scope>
    <source>
        <strain evidence="2">LH1062</strain>
    </source>
</reference>
<sequence>MSWRLGGNDPLDGISIYDGGDYWHFVTFGLSELYEKESKNQEISGYGMEFTLKLKKGYSDDEESEIKGICGILQTLARITFQKGEVFGPYEYIYTGQKQGVDIKQTSMLTGFITVVDNDLKTTMTPNGQVTFVELIGATDKELLAVHNHQLTVEELYQKIGDITDYQRESVI</sequence>
<proteinExistence type="predicted"/>
<organism evidence="2 3">
    <name type="scientific">Allocoprobacillus halotolerans</name>
    <dbReference type="NCBI Taxonomy" id="2944914"/>
    <lineage>
        <taxon>Bacteria</taxon>
        <taxon>Bacillati</taxon>
        <taxon>Bacillota</taxon>
        <taxon>Erysipelotrichia</taxon>
        <taxon>Erysipelotrichales</taxon>
        <taxon>Erysipelotrichaceae</taxon>
        <taxon>Allocoprobacillus</taxon>
    </lineage>
</organism>
<dbReference type="InterPro" id="IPR007768">
    <property type="entry name" value="Suppressor_of_fused"/>
</dbReference>
<dbReference type="EMBL" id="CP101620">
    <property type="protein sequence ID" value="UTY40713.1"/>
    <property type="molecule type" value="Genomic_DNA"/>
</dbReference>
<accession>A0ABY5I7L5</accession>
<evidence type="ECO:0000259" key="1">
    <source>
        <dbReference type="Pfam" id="PF05076"/>
    </source>
</evidence>
<dbReference type="RefSeq" id="WP_290142170.1">
    <property type="nucleotide sequence ID" value="NZ_CP101620.1"/>
</dbReference>
<dbReference type="InterPro" id="IPR037181">
    <property type="entry name" value="SUFU_N"/>
</dbReference>
<dbReference type="Pfam" id="PF05076">
    <property type="entry name" value="SUFU"/>
    <property type="match status" value="1"/>
</dbReference>
<dbReference type="Proteomes" id="UP001060112">
    <property type="component" value="Chromosome"/>
</dbReference>
<evidence type="ECO:0000313" key="2">
    <source>
        <dbReference type="EMBL" id="UTY40713.1"/>
    </source>
</evidence>